<reference evidence="3" key="1">
    <citation type="submission" date="2020-11" db="EMBL/GenBank/DDBJ databases">
        <authorList>
            <person name="Tran Van P."/>
        </authorList>
    </citation>
    <scope>NUCLEOTIDE SEQUENCE</scope>
</reference>
<feature type="transmembrane region" description="Helical" evidence="2">
    <location>
        <begin position="135"/>
        <end position="155"/>
    </location>
</feature>
<proteinExistence type="predicted"/>
<keyword evidence="4" id="KW-1185">Reference proteome</keyword>
<dbReference type="EMBL" id="LR899689">
    <property type="protein sequence ID" value="CAD7241753.1"/>
    <property type="molecule type" value="Genomic_DNA"/>
</dbReference>
<gene>
    <name evidence="3" type="ORF">DSTB1V02_LOCUS1733</name>
</gene>
<dbReference type="EMBL" id="CAJPEV010000172">
    <property type="protein sequence ID" value="CAG0881793.1"/>
    <property type="molecule type" value="Genomic_DNA"/>
</dbReference>
<protein>
    <recommendedName>
        <fullName evidence="5">Transmembrane protein</fullName>
    </recommendedName>
</protein>
<accession>A0A7R9A3C0</accession>
<evidence type="ECO:0000313" key="3">
    <source>
        <dbReference type="EMBL" id="CAD7241753.1"/>
    </source>
</evidence>
<keyword evidence="2" id="KW-1133">Transmembrane helix</keyword>
<evidence type="ECO:0000313" key="4">
    <source>
        <dbReference type="Proteomes" id="UP000677054"/>
    </source>
</evidence>
<keyword evidence="2" id="KW-0812">Transmembrane</keyword>
<sequence>MQRGRKAHEEEELGSIRRVCLLPLPSPCTVLSRSPERLSFVPPVFLEMPTSDFPNNGFGVQVEEMNEGGRYRYNARAPGDTHDCQHDADELAELKQRLAEMKELLSEETESNHGRRARRCSGREGCGLAFCDSQMVSFVFLLVMGLVLCVSVYAFQHLFTAIFQRFFPS</sequence>
<evidence type="ECO:0008006" key="5">
    <source>
        <dbReference type="Google" id="ProtNLM"/>
    </source>
</evidence>
<dbReference type="Proteomes" id="UP000677054">
    <property type="component" value="Unassembled WGS sequence"/>
</dbReference>
<name>A0A7R9A3C0_9CRUS</name>
<dbReference type="OrthoDB" id="6585706at2759"/>
<evidence type="ECO:0000256" key="1">
    <source>
        <dbReference type="SAM" id="Coils"/>
    </source>
</evidence>
<organism evidence="3">
    <name type="scientific">Darwinula stevensoni</name>
    <dbReference type="NCBI Taxonomy" id="69355"/>
    <lineage>
        <taxon>Eukaryota</taxon>
        <taxon>Metazoa</taxon>
        <taxon>Ecdysozoa</taxon>
        <taxon>Arthropoda</taxon>
        <taxon>Crustacea</taxon>
        <taxon>Oligostraca</taxon>
        <taxon>Ostracoda</taxon>
        <taxon>Podocopa</taxon>
        <taxon>Podocopida</taxon>
        <taxon>Darwinulocopina</taxon>
        <taxon>Darwinuloidea</taxon>
        <taxon>Darwinulidae</taxon>
        <taxon>Darwinula</taxon>
    </lineage>
</organism>
<keyword evidence="1" id="KW-0175">Coiled coil</keyword>
<dbReference type="AlphaFoldDB" id="A0A7R9A3C0"/>
<evidence type="ECO:0000256" key="2">
    <source>
        <dbReference type="SAM" id="Phobius"/>
    </source>
</evidence>
<feature type="coiled-coil region" evidence="1">
    <location>
        <begin position="84"/>
        <end position="111"/>
    </location>
</feature>
<keyword evidence="2" id="KW-0472">Membrane</keyword>